<dbReference type="InterPro" id="IPR003340">
    <property type="entry name" value="B3_DNA-bd"/>
</dbReference>
<accession>A0AA41V489</accession>
<keyword evidence="2" id="KW-0805">Transcription regulation</keyword>
<dbReference type="GO" id="GO:0005634">
    <property type="term" value="C:nucleus"/>
    <property type="evidence" value="ECO:0007669"/>
    <property type="project" value="UniProtKB-SubCell"/>
</dbReference>
<keyword evidence="9" id="KW-1185">Reference proteome</keyword>
<protein>
    <recommendedName>
        <fullName evidence="7">TF-B3 domain-containing protein</fullName>
    </recommendedName>
</protein>
<gene>
    <name evidence="8" type="ORF">MKW94_006106</name>
</gene>
<evidence type="ECO:0000256" key="2">
    <source>
        <dbReference type="ARBA" id="ARBA00023015"/>
    </source>
</evidence>
<dbReference type="SMART" id="SM01019">
    <property type="entry name" value="B3"/>
    <property type="match status" value="2"/>
</dbReference>
<evidence type="ECO:0000256" key="6">
    <source>
        <dbReference type="SAM" id="MobiDB-lite"/>
    </source>
</evidence>
<feature type="compositionally biased region" description="Low complexity" evidence="6">
    <location>
        <begin position="1"/>
        <end position="17"/>
    </location>
</feature>
<dbReference type="Gene3D" id="2.40.330.10">
    <property type="entry name" value="DNA-binding pseudobarrel domain"/>
    <property type="match status" value="2"/>
</dbReference>
<dbReference type="PANTHER" id="PTHR31920:SF37">
    <property type="entry name" value="B3 DOMAIN-CONTAINING TRANSCRIPTION FACTOR VRN1"/>
    <property type="match status" value="1"/>
</dbReference>
<evidence type="ECO:0000256" key="3">
    <source>
        <dbReference type="ARBA" id="ARBA00023125"/>
    </source>
</evidence>
<feature type="region of interest" description="Disordered" evidence="6">
    <location>
        <begin position="1"/>
        <end position="30"/>
    </location>
</feature>
<dbReference type="InterPro" id="IPR015300">
    <property type="entry name" value="DNA-bd_pseudobarrel_sf"/>
</dbReference>
<dbReference type="AlphaFoldDB" id="A0AA41V489"/>
<dbReference type="Proteomes" id="UP001177140">
    <property type="component" value="Unassembled WGS sequence"/>
</dbReference>
<dbReference type="PANTHER" id="PTHR31920">
    <property type="entry name" value="B3 DOMAIN-CONTAINING"/>
    <property type="match status" value="1"/>
</dbReference>
<reference evidence="8" key="1">
    <citation type="submission" date="2022-03" db="EMBL/GenBank/DDBJ databases">
        <title>A functionally conserved STORR gene fusion in Papaver species that diverged 16.8 million years ago.</title>
        <authorList>
            <person name="Catania T."/>
        </authorList>
    </citation>
    <scope>NUCLEOTIDE SEQUENCE</scope>
    <source>
        <strain evidence="8">S-191538</strain>
    </source>
</reference>
<evidence type="ECO:0000256" key="4">
    <source>
        <dbReference type="ARBA" id="ARBA00023163"/>
    </source>
</evidence>
<organism evidence="8 9">
    <name type="scientific">Papaver nudicaule</name>
    <name type="common">Iceland poppy</name>
    <dbReference type="NCBI Taxonomy" id="74823"/>
    <lineage>
        <taxon>Eukaryota</taxon>
        <taxon>Viridiplantae</taxon>
        <taxon>Streptophyta</taxon>
        <taxon>Embryophyta</taxon>
        <taxon>Tracheophyta</taxon>
        <taxon>Spermatophyta</taxon>
        <taxon>Magnoliopsida</taxon>
        <taxon>Ranunculales</taxon>
        <taxon>Papaveraceae</taxon>
        <taxon>Papaveroideae</taxon>
        <taxon>Papaver</taxon>
    </lineage>
</organism>
<evidence type="ECO:0000313" key="9">
    <source>
        <dbReference type="Proteomes" id="UP001177140"/>
    </source>
</evidence>
<dbReference type="InterPro" id="IPR050655">
    <property type="entry name" value="Plant_B3_domain"/>
</dbReference>
<keyword evidence="5" id="KW-0539">Nucleus</keyword>
<dbReference type="EMBL" id="JAJJMA010141201">
    <property type="protein sequence ID" value="MCL7034025.1"/>
    <property type="molecule type" value="Genomic_DNA"/>
</dbReference>
<keyword evidence="4" id="KW-0804">Transcription</keyword>
<evidence type="ECO:0000259" key="7">
    <source>
        <dbReference type="PROSITE" id="PS50863"/>
    </source>
</evidence>
<dbReference type="Pfam" id="PF02362">
    <property type="entry name" value="B3"/>
    <property type="match status" value="2"/>
</dbReference>
<evidence type="ECO:0000256" key="1">
    <source>
        <dbReference type="ARBA" id="ARBA00004123"/>
    </source>
</evidence>
<comment type="subcellular location">
    <subcellularLocation>
        <location evidence="1">Nucleus</location>
    </subcellularLocation>
</comment>
<comment type="caution">
    <text evidence="8">The sequence shown here is derived from an EMBL/GenBank/DDBJ whole genome shotgun (WGS) entry which is preliminary data.</text>
</comment>
<dbReference type="SUPFAM" id="SSF101936">
    <property type="entry name" value="DNA-binding pseudobarrel domain"/>
    <property type="match status" value="2"/>
</dbReference>
<proteinExistence type="predicted"/>
<dbReference type="GO" id="GO:0003677">
    <property type="term" value="F:DNA binding"/>
    <property type="evidence" value="ECO:0007669"/>
    <property type="project" value="UniProtKB-KW"/>
</dbReference>
<sequence length="314" mass="35707">MNPSHTSSWTSSTYCTGGTSGERKTPIAQTNSNENWSDLGGWSFGQIIYNNLIQLEEIMIPETFVSKYGAEISDHVVLTVPSGIHQWFVEIKRDSNSDDGGVYLKKGLREFFESYSITSGNFLTFKYEGHSHFNVLIFGMSGGEIDYSSFDNHAGETSRRAETIDQQENIDVVEVSGLPRKHRLSMTRGGLRTQERAFEVNMSFESPEKYPFYTVGLQSSYIFHKYLPVPATFEGKEVLGKMDNMRLEVVPNDGRSWVVHSSGPRQGHVIRFSRGVAKFLRDNNLREGDVCVFEWVTKKKACVYEYARVHIFRS</sequence>
<evidence type="ECO:0000313" key="8">
    <source>
        <dbReference type="EMBL" id="MCL7034025.1"/>
    </source>
</evidence>
<keyword evidence="3" id="KW-0238">DNA-binding</keyword>
<feature type="domain" description="TF-B3" evidence="7">
    <location>
        <begin position="212"/>
        <end position="314"/>
    </location>
</feature>
<dbReference type="PROSITE" id="PS50863">
    <property type="entry name" value="B3"/>
    <property type="match status" value="2"/>
</dbReference>
<name>A0AA41V489_PAPNU</name>
<evidence type="ECO:0000256" key="5">
    <source>
        <dbReference type="ARBA" id="ARBA00023242"/>
    </source>
</evidence>
<feature type="domain" description="TF-B3" evidence="7">
    <location>
        <begin position="43"/>
        <end position="141"/>
    </location>
</feature>
<dbReference type="CDD" id="cd10017">
    <property type="entry name" value="B3_DNA"/>
    <property type="match status" value="2"/>
</dbReference>